<feature type="transmembrane region" description="Helical" evidence="1">
    <location>
        <begin position="363"/>
        <end position="383"/>
    </location>
</feature>
<proteinExistence type="predicted"/>
<evidence type="ECO:0000256" key="1">
    <source>
        <dbReference type="SAM" id="Phobius"/>
    </source>
</evidence>
<sequence length="539" mass="60598">MNPILYDTLSLEPNGSNDIHGCRPAGETRHGRLSQTTDTGFPSLPLWLGLLIFSFLIQLVANYDSPLHTYYRKLDPAWFFMGGKALMNGFIPYTDFADSKGPLVWLFYGIGYLISPKSFIGVYVLHSILYSFIFYWAYRTAFELFASTADIAKRKWMAVSTSLLLALPFFTYGHIEMRCEDLCQLPLIYCIYRLIRCVRDPESSTDFKSAVIMGVSIACTLMIKWNIAVLMSAIPLSILVMAYRHKLPTKSLTAGTAIGFVTVIVPIVIAFALVGGLRTFVNEYFFHTAQTFSSSLTEAISNYLRELRDALTGRGLIGFATMFVPLYFFHSSGCRKYLPVMCGLVMFLGLTYRCGFGYYHSGYVAWMVFLSALIVKAIFSIGICHNKTVTAAIALCTSAVLSAYVIRNHRNWIWNDETKPFIEMESKLSGLEKPTILNWEYFEYAVGTSAEALPACRYWAEQTNAQSFSRGPQLASVKARIPDIITVQSHDAGIIHPDKQSTLDSLNYQYIGSVVDLFGLSCNIYIKEELTPLLNQMPH</sequence>
<keyword evidence="1" id="KW-0812">Transmembrane</keyword>
<evidence type="ECO:0000313" key="3">
    <source>
        <dbReference type="Proteomes" id="UP000711407"/>
    </source>
</evidence>
<reference evidence="2" key="2">
    <citation type="submission" date="2021-09" db="EMBL/GenBank/DDBJ databases">
        <authorList>
            <person name="Gilroy R."/>
        </authorList>
    </citation>
    <scope>NUCLEOTIDE SEQUENCE</scope>
    <source>
        <strain evidence="2">4100</strain>
    </source>
</reference>
<gene>
    <name evidence="2" type="ORF">K8V47_00985</name>
</gene>
<dbReference type="Proteomes" id="UP000711407">
    <property type="component" value="Unassembled WGS sequence"/>
</dbReference>
<evidence type="ECO:0000313" key="2">
    <source>
        <dbReference type="EMBL" id="HJE38328.1"/>
    </source>
</evidence>
<keyword evidence="1" id="KW-1133">Transmembrane helix</keyword>
<accession>A0A921E797</accession>
<feature type="transmembrane region" description="Helical" evidence="1">
    <location>
        <begin position="389"/>
        <end position="406"/>
    </location>
</feature>
<keyword evidence="1" id="KW-0472">Membrane</keyword>
<feature type="transmembrane region" description="Helical" evidence="1">
    <location>
        <begin position="210"/>
        <end position="240"/>
    </location>
</feature>
<feature type="transmembrane region" description="Helical" evidence="1">
    <location>
        <begin position="105"/>
        <end position="135"/>
    </location>
</feature>
<comment type="caution">
    <text evidence="2">The sequence shown here is derived from an EMBL/GenBank/DDBJ whole genome shotgun (WGS) entry which is preliminary data.</text>
</comment>
<evidence type="ECO:0008006" key="4">
    <source>
        <dbReference type="Google" id="ProtNLM"/>
    </source>
</evidence>
<dbReference type="AlphaFoldDB" id="A0A921E797"/>
<name>A0A921E797_9BACT</name>
<feature type="transmembrane region" description="Helical" evidence="1">
    <location>
        <begin position="336"/>
        <end position="356"/>
    </location>
</feature>
<organism evidence="2 3">
    <name type="scientific">Candidatus Amulumruptor caecigallinarius</name>
    <dbReference type="NCBI Taxonomy" id="2109911"/>
    <lineage>
        <taxon>Bacteria</taxon>
        <taxon>Pseudomonadati</taxon>
        <taxon>Bacteroidota</taxon>
        <taxon>Bacteroidia</taxon>
        <taxon>Bacteroidales</taxon>
        <taxon>Muribaculaceae</taxon>
        <taxon>Candidatus Amulumruptor</taxon>
    </lineage>
</organism>
<feature type="transmembrane region" description="Helical" evidence="1">
    <location>
        <begin position="156"/>
        <end position="175"/>
    </location>
</feature>
<reference evidence="2" key="1">
    <citation type="journal article" date="2021" name="PeerJ">
        <title>Extensive microbial diversity within the chicken gut microbiome revealed by metagenomics and culture.</title>
        <authorList>
            <person name="Gilroy R."/>
            <person name="Ravi A."/>
            <person name="Getino M."/>
            <person name="Pursley I."/>
            <person name="Horton D.L."/>
            <person name="Alikhan N.F."/>
            <person name="Baker D."/>
            <person name="Gharbi K."/>
            <person name="Hall N."/>
            <person name="Watson M."/>
            <person name="Adriaenssens E.M."/>
            <person name="Foster-Nyarko E."/>
            <person name="Jarju S."/>
            <person name="Secka A."/>
            <person name="Antonio M."/>
            <person name="Oren A."/>
            <person name="Chaudhuri R.R."/>
            <person name="La Ragione R."/>
            <person name="Hildebrand F."/>
            <person name="Pallen M.J."/>
        </authorList>
    </citation>
    <scope>NUCLEOTIDE SEQUENCE</scope>
    <source>
        <strain evidence="2">4100</strain>
    </source>
</reference>
<feature type="transmembrane region" description="Helical" evidence="1">
    <location>
        <begin position="44"/>
        <end position="63"/>
    </location>
</feature>
<protein>
    <recommendedName>
        <fullName evidence="4">Glycosyltransferase RgtA/B/C/D-like domain-containing protein</fullName>
    </recommendedName>
</protein>
<dbReference type="EMBL" id="DYXT01000007">
    <property type="protein sequence ID" value="HJE38328.1"/>
    <property type="molecule type" value="Genomic_DNA"/>
</dbReference>
<feature type="transmembrane region" description="Helical" evidence="1">
    <location>
        <begin position="311"/>
        <end position="330"/>
    </location>
</feature>
<feature type="transmembrane region" description="Helical" evidence="1">
    <location>
        <begin position="252"/>
        <end position="272"/>
    </location>
</feature>